<comment type="function">
    <text evidence="9 10">Involved in unsaturated fatty acids biosynthesis. Catalyzes the dehydration of short chain beta-hydroxyacyl-ACPs and long chain saturated and unsaturated beta-hydroxyacyl-ACPs.</text>
</comment>
<dbReference type="InterPro" id="IPR029069">
    <property type="entry name" value="HotDog_dom_sf"/>
</dbReference>
<evidence type="ECO:0000313" key="11">
    <source>
        <dbReference type="EMBL" id="MBD8498230.1"/>
    </source>
</evidence>
<organism evidence="11 12">
    <name type="scientific">Paenibacillus arenosi</name>
    <dbReference type="NCBI Taxonomy" id="2774142"/>
    <lineage>
        <taxon>Bacteria</taxon>
        <taxon>Bacillati</taxon>
        <taxon>Bacillota</taxon>
        <taxon>Bacilli</taxon>
        <taxon>Bacillales</taxon>
        <taxon>Paenibacillaceae</taxon>
        <taxon>Paenibacillus</taxon>
    </lineage>
</organism>
<keyword evidence="6 10" id="KW-0441">Lipid A biosynthesis</keyword>
<evidence type="ECO:0000256" key="5">
    <source>
        <dbReference type="ARBA" id="ARBA00022516"/>
    </source>
</evidence>
<evidence type="ECO:0000256" key="4">
    <source>
        <dbReference type="ARBA" id="ARBA00022490"/>
    </source>
</evidence>
<evidence type="ECO:0000256" key="7">
    <source>
        <dbReference type="ARBA" id="ARBA00023098"/>
    </source>
</evidence>
<gene>
    <name evidence="10 11" type="primary">fabZ</name>
    <name evidence="11" type="ORF">IFO66_07895</name>
</gene>
<evidence type="ECO:0000256" key="3">
    <source>
        <dbReference type="ARBA" id="ARBA00009174"/>
    </source>
</evidence>
<dbReference type="InterPro" id="IPR013114">
    <property type="entry name" value="FabA_FabZ"/>
</dbReference>
<sequence>MELNIQQIQEIIPHRYPFLLVDRIIEIEECQRAVGIKNVTINEPFFAGHFPGYPVMPGVLIIEALAQVGAAAMLIKEENRGRIAFFGGIDNCRFRGQVVPGDTLQLEVEITRIKGTVGKGRGVAKVGDKVVAEADITFALAKSES</sequence>
<keyword evidence="12" id="KW-1185">Reference proteome</keyword>
<feature type="active site" evidence="10">
    <location>
        <position position="49"/>
    </location>
</feature>
<evidence type="ECO:0000256" key="8">
    <source>
        <dbReference type="ARBA" id="ARBA00023239"/>
    </source>
</evidence>
<dbReference type="RefSeq" id="WP_192024595.1">
    <property type="nucleotide sequence ID" value="NZ_JACYTN010000003.1"/>
</dbReference>
<proteinExistence type="inferred from homology"/>
<dbReference type="Gene3D" id="3.10.129.10">
    <property type="entry name" value="Hotdog Thioesterase"/>
    <property type="match status" value="1"/>
</dbReference>
<dbReference type="PANTHER" id="PTHR30272">
    <property type="entry name" value="3-HYDROXYACYL-[ACYL-CARRIER-PROTEIN] DEHYDRATASE"/>
    <property type="match status" value="1"/>
</dbReference>
<dbReference type="EC" id="4.2.1.59" evidence="10"/>
<accession>A0ABR9AYE8</accession>
<dbReference type="Pfam" id="PF07977">
    <property type="entry name" value="FabA"/>
    <property type="match status" value="1"/>
</dbReference>
<comment type="caution">
    <text evidence="11">The sequence shown here is derived from an EMBL/GenBank/DDBJ whole genome shotgun (WGS) entry which is preliminary data.</text>
</comment>
<dbReference type="NCBIfam" id="TIGR01750">
    <property type="entry name" value="fabZ"/>
    <property type="match status" value="1"/>
</dbReference>
<protein>
    <recommendedName>
        <fullName evidence="10">3-hydroxyacyl-[acyl-carrier-protein] dehydratase FabZ</fullName>
        <ecNumber evidence="10">4.2.1.59</ecNumber>
    </recommendedName>
    <alternativeName>
        <fullName evidence="10">(3R)-hydroxymyristoyl-[acyl-carrier-protein] dehydratase</fullName>
        <shortName evidence="10">(3R)-hydroxymyristoyl-ACP dehydrase</shortName>
    </alternativeName>
    <alternativeName>
        <fullName evidence="10">Beta-hydroxyacyl-ACP dehydratase</fullName>
    </alternativeName>
</protein>
<evidence type="ECO:0000313" key="12">
    <source>
        <dbReference type="Proteomes" id="UP000634529"/>
    </source>
</evidence>
<comment type="catalytic activity">
    <reaction evidence="1 10">
        <text>a (3R)-hydroxyacyl-[ACP] = a (2E)-enoyl-[ACP] + H2O</text>
        <dbReference type="Rhea" id="RHEA:13097"/>
        <dbReference type="Rhea" id="RHEA-COMP:9925"/>
        <dbReference type="Rhea" id="RHEA-COMP:9945"/>
        <dbReference type="ChEBI" id="CHEBI:15377"/>
        <dbReference type="ChEBI" id="CHEBI:78784"/>
        <dbReference type="ChEBI" id="CHEBI:78827"/>
        <dbReference type="EC" id="4.2.1.59"/>
    </reaction>
</comment>
<evidence type="ECO:0000256" key="6">
    <source>
        <dbReference type="ARBA" id="ARBA00022556"/>
    </source>
</evidence>
<evidence type="ECO:0000256" key="9">
    <source>
        <dbReference type="ARBA" id="ARBA00025049"/>
    </source>
</evidence>
<comment type="subcellular location">
    <subcellularLocation>
        <location evidence="2 10">Cytoplasm</location>
    </subcellularLocation>
</comment>
<dbReference type="GO" id="GO:0019171">
    <property type="term" value="F:(3R)-hydroxyacyl-[acyl-carrier-protein] dehydratase activity"/>
    <property type="evidence" value="ECO:0007669"/>
    <property type="project" value="UniProtKB-EC"/>
</dbReference>
<keyword evidence="8 10" id="KW-0456">Lyase</keyword>
<evidence type="ECO:0000256" key="1">
    <source>
        <dbReference type="ARBA" id="ARBA00001055"/>
    </source>
</evidence>
<name>A0ABR9AYE8_9BACL</name>
<dbReference type="PANTHER" id="PTHR30272:SF1">
    <property type="entry name" value="3-HYDROXYACYL-[ACYL-CARRIER-PROTEIN] DEHYDRATASE"/>
    <property type="match status" value="1"/>
</dbReference>
<keyword evidence="7 10" id="KW-0443">Lipid metabolism</keyword>
<comment type="similarity">
    <text evidence="3 10">Belongs to the thioester dehydratase family. FabZ subfamily.</text>
</comment>
<keyword evidence="4 10" id="KW-0963">Cytoplasm</keyword>
<dbReference type="HAMAP" id="MF_00406">
    <property type="entry name" value="FabZ"/>
    <property type="match status" value="1"/>
</dbReference>
<keyword evidence="5 10" id="KW-0444">Lipid biosynthesis</keyword>
<evidence type="ECO:0000256" key="10">
    <source>
        <dbReference type="HAMAP-Rule" id="MF_00406"/>
    </source>
</evidence>
<dbReference type="NCBIfam" id="NF000582">
    <property type="entry name" value="PRK00006.1"/>
    <property type="match status" value="1"/>
</dbReference>
<dbReference type="CDD" id="cd01288">
    <property type="entry name" value="FabZ"/>
    <property type="match status" value="1"/>
</dbReference>
<dbReference type="Proteomes" id="UP000634529">
    <property type="component" value="Unassembled WGS sequence"/>
</dbReference>
<reference evidence="11 12" key="1">
    <citation type="submission" date="2020-09" db="EMBL/GenBank/DDBJ databases">
        <title>Paenibacillus sp. CAU 1523 isolated from sand of Haeundae Beach.</title>
        <authorList>
            <person name="Kim W."/>
        </authorList>
    </citation>
    <scope>NUCLEOTIDE SEQUENCE [LARGE SCALE GENOMIC DNA]</scope>
    <source>
        <strain evidence="11 12">CAU 1523</strain>
    </source>
</reference>
<dbReference type="SUPFAM" id="SSF54637">
    <property type="entry name" value="Thioesterase/thiol ester dehydrase-isomerase"/>
    <property type="match status" value="1"/>
</dbReference>
<evidence type="ECO:0000256" key="2">
    <source>
        <dbReference type="ARBA" id="ARBA00004496"/>
    </source>
</evidence>
<dbReference type="InterPro" id="IPR010084">
    <property type="entry name" value="FabZ"/>
</dbReference>
<dbReference type="EMBL" id="JACYTN010000003">
    <property type="protein sequence ID" value="MBD8498230.1"/>
    <property type="molecule type" value="Genomic_DNA"/>
</dbReference>